<keyword evidence="1" id="KW-1185">Reference proteome</keyword>
<accession>A0A915JIT8</accession>
<dbReference type="WBParaSite" id="nRc.2.0.1.t25996-RA">
    <property type="protein sequence ID" value="nRc.2.0.1.t25996-RA"/>
    <property type="gene ID" value="nRc.2.0.1.g25996"/>
</dbReference>
<sequence>MHAAKLINSRKEIKFDHQLIIIATFRIYHEFGALYVFNFDEFAVRQASSTFRGKIHQNAARTVTEIGQSYRSVDFLSATFTGSQWTVYANFVDILLGDLVFRKKITCFGSNFNLWSFQVRLTNNFKTKSSSRQNPSNNLNSNSTLTGSFFTGRSRLSYWSKILRTIWCVSPEDLGKIFPIVCPVLCRWKQSSYWPIELISQTRYVLAHPNSHWKASILKVWVI</sequence>
<evidence type="ECO:0000313" key="2">
    <source>
        <dbReference type="WBParaSite" id="nRc.2.0.1.t25996-RA"/>
    </source>
</evidence>
<proteinExistence type="predicted"/>
<evidence type="ECO:0000313" key="1">
    <source>
        <dbReference type="Proteomes" id="UP000887565"/>
    </source>
</evidence>
<reference evidence="2" key="1">
    <citation type="submission" date="2022-11" db="UniProtKB">
        <authorList>
            <consortium name="WormBaseParasite"/>
        </authorList>
    </citation>
    <scope>IDENTIFICATION</scope>
</reference>
<dbReference type="Proteomes" id="UP000887565">
    <property type="component" value="Unplaced"/>
</dbReference>
<name>A0A915JIT8_ROMCU</name>
<dbReference type="AlphaFoldDB" id="A0A915JIT8"/>
<organism evidence="1 2">
    <name type="scientific">Romanomermis culicivorax</name>
    <name type="common">Nematode worm</name>
    <dbReference type="NCBI Taxonomy" id="13658"/>
    <lineage>
        <taxon>Eukaryota</taxon>
        <taxon>Metazoa</taxon>
        <taxon>Ecdysozoa</taxon>
        <taxon>Nematoda</taxon>
        <taxon>Enoplea</taxon>
        <taxon>Dorylaimia</taxon>
        <taxon>Mermithida</taxon>
        <taxon>Mermithoidea</taxon>
        <taxon>Mermithidae</taxon>
        <taxon>Romanomermis</taxon>
    </lineage>
</organism>
<protein>
    <submittedName>
        <fullName evidence="2">Uncharacterized protein</fullName>
    </submittedName>
</protein>